<protein>
    <submittedName>
        <fullName evidence="1">Uncharacterized protein</fullName>
    </submittedName>
</protein>
<comment type="caution">
    <text evidence="1">The sequence shown here is derived from an EMBL/GenBank/DDBJ whole genome shotgun (WGS) entry which is preliminary data.</text>
</comment>
<dbReference type="AlphaFoldDB" id="A0A7X6BDP2"/>
<evidence type="ECO:0000313" key="1">
    <source>
        <dbReference type="EMBL" id="NJB99349.1"/>
    </source>
</evidence>
<accession>A0A7X6BDP2</accession>
<reference evidence="1 2" key="1">
    <citation type="submission" date="2020-03" db="EMBL/GenBank/DDBJ databases">
        <title>Genomic Encyclopedia of Type Strains, Phase IV (KMG-IV): sequencing the most valuable type-strain genomes for metagenomic binning, comparative biology and taxonomic classification.</title>
        <authorList>
            <person name="Goeker M."/>
        </authorList>
    </citation>
    <scope>NUCLEOTIDE SEQUENCE [LARGE SCALE GENOMIC DNA]</scope>
    <source>
        <strain evidence="1 2">DSM 7225</strain>
    </source>
</reference>
<dbReference type="Proteomes" id="UP000531251">
    <property type="component" value="Unassembled WGS sequence"/>
</dbReference>
<gene>
    <name evidence="1" type="ORF">GGR89_003690</name>
</gene>
<organism evidence="1 2">
    <name type="scientific">Sphingomonas trueperi</name>
    <dbReference type="NCBI Taxonomy" id="53317"/>
    <lineage>
        <taxon>Bacteria</taxon>
        <taxon>Pseudomonadati</taxon>
        <taxon>Pseudomonadota</taxon>
        <taxon>Alphaproteobacteria</taxon>
        <taxon>Sphingomonadales</taxon>
        <taxon>Sphingomonadaceae</taxon>
        <taxon>Sphingomonas</taxon>
    </lineage>
</organism>
<dbReference type="RefSeq" id="WP_125974787.1">
    <property type="nucleotide sequence ID" value="NZ_BAAADY010000016.1"/>
</dbReference>
<proteinExistence type="predicted"/>
<keyword evidence="2" id="KW-1185">Reference proteome</keyword>
<dbReference type="EMBL" id="JAATJB010000014">
    <property type="protein sequence ID" value="NJB99349.1"/>
    <property type="molecule type" value="Genomic_DNA"/>
</dbReference>
<evidence type="ECO:0000313" key="2">
    <source>
        <dbReference type="Proteomes" id="UP000531251"/>
    </source>
</evidence>
<sequence length="62" mass="6844">MPSPDDRSYFQRRARAELAIASTCEDNAAALAHFRLADEYERRVRAMAARMPVAAATSSRGS</sequence>
<name>A0A7X6BDP2_9SPHN</name>